<evidence type="ECO:0000313" key="7">
    <source>
        <dbReference type="EMBL" id="MFD1311263.1"/>
    </source>
</evidence>
<proteinExistence type="inferred from homology"/>
<reference evidence="8" key="1">
    <citation type="journal article" date="2019" name="Int. J. Syst. Evol. Microbiol.">
        <title>The Global Catalogue of Microorganisms (GCM) 10K type strain sequencing project: providing services to taxonomists for standard genome sequencing and annotation.</title>
        <authorList>
            <consortium name="The Broad Institute Genomics Platform"/>
            <consortium name="The Broad Institute Genome Sequencing Center for Infectious Disease"/>
            <person name="Wu L."/>
            <person name="Ma J."/>
        </authorList>
    </citation>
    <scope>NUCLEOTIDE SEQUENCE [LARGE SCALE GENOMIC DNA]</scope>
    <source>
        <strain evidence="8">CGMCC 4.7020</strain>
    </source>
</reference>
<dbReference type="EMBL" id="JBHTMM010000073">
    <property type="protein sequence ID" value="MFD1311263.1"/>
    <property type="molecule type" value="Genomic_DNA"/>
</dbReference>
<dbReference type="RefSeq" id="WP_381330118.1">
    <property type="nucleotide sequence ID" value="NZ_JBHTMM010000073.1"/>
</dbReference>
<dbReference type="SUPFAM" id="SSF52518">
    <property type="entry name" value="Thiamin diphosphate-binding fold (THDP-binding)"/>
    <property type="match status" value="2"/>
</dbReference>
<evidence type="ECO:0000256" key="1">
    <source>
        <dbReference type="ARBA" id="ARBA00007812"/>
    </source>
</evidence>
<dbReference type="Gene3D" id="3.40.50.970">
    <property type="match status" value="2"/>
</dbReference>
<dbReference type="Proteomes" id="UP001597058">
    <property type="component" value="Unassembled WGS sequence"/>
</dbReference>
<comment type="similarity">
    <text evidence="1 3">Belongs to the TPP enzyme family.</text>
</comment>
<keyword evidence="8" id="KW-1185">Reference proteome</keyword>
<dbReference type="InterPro" id="IPR012001">
    <property type="entry name" value="Thiamin_PyroP_enz_TPP-bd_dom"/>
</dbReference>
<sequence length="566" mass="59316">KKGGGHMPTSPVGAAQRMVETLSQYGVPYVFGVPGSAIEAVQDALAVAGPELVMCHHEQNAAVMAAAVGLLTGTPGAVLATSGAGTANLMTGLLLATTEQHPMIAVCAAVTGRDRFKRTQRSMDAIAALRLVTTHTCEVRDPDHVPEAIANALRAAVTPPRGAAAVVIPDDVAGAPTAASVVQPHRHPAHGPAPAECIHRAAQIIRAARQPLLLVGLRGADTEACTALRELIRVTGLPVVETFQAAGIVPRALEEQYAGRVGLFRDQPGDAMVTHADALITVGYDPVEYDPGLWNTDPARTIVHIDALPAEIGSHYQPALELRGDVAATVDELSGELSGLPISDRTRAALAEQHTALARIEEEARAAPATAAGLDPGAVIQKISEVVDDDATVVSDTGSHIYLARHFRGHQPRRLLLSNGPQTPGVGLPRAMTAALLRPGTQVVSVSGDGGFLAGAQEMETATRLGLHATHVIMRDNAYDTVAFQEHRRYGRASGVRSGACDITLYACAFGARGIQTETMDAFETELRGSLDPVGLCDPGITVIDVPVDYTHNAELFAQLQDSVPR</sequence>
<keyword evidence="7" id="KW-0808">Transferase</keyword>
<gene>
    <name evidence="7" type="primary">alsS</name>
    <name evidence="7" type="ORF">ACFQ5X_36305</name>
</gene>
<dbReference type="PANTHER" id="PTHR18968:SF129">
    <property type="entry name" value="ACETOLACTATE SYNTHASE"/>
    <property type="match status" value="1"/>
</dbReference>
<dbReference type="InterPro" id="IPR012000">
    <property type="entry name" value="Thiamin_PyroP_enz_cen_dom"/>
</dbReference>
<feature type="domain" description="Thiamine pyrophosphate enzyme central" evidence="4">
    <location>
        <begin position="198"/>
        <end position="333"/>
    </location>
</feature>
<dbReference type="Pfam" id="PF02775">
    <property type="entry name" value="TPP_enzyme_C"/>
    <property type="match status" value="1"/>
</dbReference>
<keyword evidence="2 3" id="KW-0786">Thiamine pyrophosphate</keyword>
<evidence type="ECO:0000256" key="2">
    <source>
        <dbReference type="ARBA" id="ARBA00023052"/>
    </source>
</evidence>
<dbReference type="InterPro" id="IPR029061">
    <property type="entry name" value="THDP-binding"/>
</dbReference>
<feature type="domain" description="Thiamine pyrophosphate enzyme TPP-binding" evidence="5">
    <location>
        <begin position="396"/>
        <end position="544"/>
    </location>
</feature>
<dbReference type="SUPFAM" id="SSF52467">
    <property type="entry name" value="DHS-like NAD/FAD-binding domain"/>
    <property type="match status" value="1"/>
</dbReference>
<organism evidence="7 8">
    <name type="scientific">Streptomyces kaempferi</name>
    <dbReference type="NCBI Taxonomy" id="333725"/>
    <lineage>
        <taxon>Bacteria</taxon>
        <taxon>Bacillati</taxon>
        <taxon>Actinomycetota</taxon>
        <taxon>Actinomycetes</taxon>
        <taxon>Kitasatosporales</taxon>
        <taxon>Streptomycetaceae</taxon>
        <taxon>Streptomyces</taxon>
    </lineage>
</organism>
<comment type="caution">
    <text evidence="7">The sequence shown here is derived from an EMBL/GenBank/DDBJ whole genome shotgun (WGS) entry which is preliminary data.</text>
</comment>
<dbReference type="EC" id="2.2.1.6" evidence="7"/>
<evidence type="ECO:0000256" key="3">
    <source>
        <dbReference type="RuleBase" id="RU362132"/>
    </source>
</evidence>
<dbReference type="PANTHER" id="PTHR18968">
    <property type="entry name" value="THIAMINE PYROPHOSPHATE ENZYMES"/>
    <property type="match status" value="1"/>
</dbReference>
<dbReference type="GO" id="GO:0003984">
    <property type="term" value="F:acetolactate synthase activity"/>
    <property type="evidence" value="ECO:0007669"/>
    <property type="project" value="UniProtKB-EC"/>
</dbReference>
<evidence type="ECO:0000259" key="5">
    <source>
        <dbReference type="Pfam" id="PF02775"/>
    </source>
</evidence>
<dbReference type="Pfam" id="PF00205">
    <property type="entry name" value="TPP_enzyme_M"/>
    <property type="match status" value="1"/>
</dbReference>
<dbReference type="InterPro" id="IPR012782">
    <property type="entry name" value="Acetolactate_synth_catblc"/>
</dbReference>
<dbReference type="InterPro" id="IPR011766">
    <property type="entry name" value="TPP_enzyme_TPP-bd"/>
</dbReference>
<evidence type="ECO:0000313" key="8">
    <source>
        <dbReference type="Proteomes" id="UP001597058"/>
    </source>
</evidence>
<evidence type="ECO:0000259" key="4">
    <source>
        <dbReference type="Pfam" id="PF00205"/>
    </source>
</evidence>
<dbReference type="Pfam" id="PF02776">
    <property type="entry name" value="TPP_enzyme_N"/>
    <property type="match status" value="1"/>
</dbReference>
<dbReference type="CDD" id="cd07035">
    <property type="entry name" value="TPP_PYR_POX_like"/>
    <property type="match status" value="1"/>
</dbReference>
<dbReference type="Gene3D" id="3.40.50.1220">
    <property type="entry name" value="TPP-binding domain"/>
    <property type="match status" value="1"/>
</dbReference>
<dbReference type="NCBIfam" id="NF006378">
    <property type="entry name" value="PRK08617.1"/>
    <property type="match status" value="1"/>
</dbReference>
<evidence type="ECO:0000259" key="6">
    <source>
        <dbReference type="Pfam" id="PF02776"/>
    </source>
</evidence>
<dbReference type="InterPro" id="IPR045229">
    <property type="entry name" value="TPP_enz"/>
</dbReference>
<accession>A0ABW3XSL5</accession>
<feature type="domain" description="Thiamine pyrophosphate enzyme N-terminal TPP-binding" evidence="6">
    <location>
        <begin position="15"/>
        <end position="116"/>
    </location>
</feature>
<dbReference type="InterPro" id="IPR029035">
    <property type="entry name" value="DHS-like_NAD/FAD-binding_dom"/>
</dbReference>
<dbReference type="NCBIfam" id="TIGR02418">
    <property type="entry name" value="acolac_catab"/>
    <property type="match status" value="1"/>
</dbReference>
<protein>
    <submittedName>
        <fullName evidence="7">Acetolactate synthase AlsS</fullName>
        <ecNumber evidence="7">2.2.1.6</ecNumber>
    </submittedName>
</protein>
<feature type="non-terminal residue" evidence="7">
    <location>
        <position position="1"/>
    </location>
</feature>
<name>A0ABW3XSL5_9ACTN</name>